<accession>A0ABY4J5A2</accession>
<name>A0ABY4J5A2_9MICO</name>
<feature type="transmembrane region" description="Helical" evidence="1">
    <location>
        <begin position="335"/>
        <end position="354"/>
    </location>
</feature>
<feature type="transmembrane region" description="Helical" evidence="1">
    <location>
        <begin position="52"/>
        <end position="70"/>
    </location>
</feature>
<reference evidence="2 3" key="1">
    <citation type="submission" date="2021-06" db="EMBL/GenBank/DDBJ databases">
        <title>Genome-based taxonomic framework of Microbacterium strains isolated from marine environment, the description of four new species and reclassification of four preexisting species.</title>
        <authorList>
            <person name="Lee S.D."/>
            <person name="Kim S.-M."/>
            <person name="Byeon Y.-S."/>
            <person name="Yang H.L."/>
            <person name="Kim I.S."/>
        </authorList>
    </citation>
    <scope>NUCLEOTIDE SEQUENCE [LARGE SCALE GENOMIC DNA]</scope>
    <source>
        <strain evidence="2 3">KSW4-10</strain>
    </source>
</reference>
<keyword evidence="1" id="KW-0812">Transmembrane</keyword>
<dbReference type="Proteomes" id="UP000830631">
    <property type="component" value="Chromosome"/>
</dbReference>
<evidence type="ECO:0000313" key="3">
    <source>
        <dbReference type="Proteomes" id="UP000830631"/>
    </source>
</evidence>
<feature type="transmembrane region" description="Helical" evidence="1">
    <location>
        <begin position="174"/>
        <end position="193"/>
    </location>
</feature>
<feature type="transmembrane region" description="Helical" evidence="1">
    <location>
        <begin position="264"/>
        <end position="286"/>
    </location>
</feature>
<keyword evidence="3" id="KW-1185">Reference proteome</keyword>
<sequence>MADRDDRSGFGGVLHRLFASTVEAPAEVRSDPVRGEAVVAAETKYARSLRRAVGVAALVGSLLVGVQVLLARLTRTAAEAQQTAVSVVSPATLDGQQGGAALLLLLPSSIALQVLLRMPRDHENVEPEDAVAHRQFWGRMAAVVAMASAFVALSTFVNAAVANVTVNSLDVVEMFGVPAGAVLALLIAADAATQADLEAVRLSLASTRTAEAIERTRAAVSRIPGRADQSPKRSLVIQGVVAGVVVIGAGSALVHGMIGHAGLTAAYAFFATALSVFAVGTAAQMIPSVLQAKILDTVIVLVPPALVTVVVVLEGATTAMRFATGEDQSRYLTGLTYGLLIALPPVVIVAALVLPRGRGRVSSPLFAVARSSLLAQIARLEKVEMRGESDPWRVFAALAILASPLPPVALVLVVIATWQRRQSADRRRPLIIGAWVVVGTVAVIELVAVVTLPIYGQALGWFAAQ</sequence>
<gene>
    <name evidence="2" type="ORF">KV397_16935</name>
</gene>
<organism evidence="2 3">
    <name type="scientific">Microbacterium aurugineum</name>
    <dbReference type="NCBI Taxonomy" id="2851642"/>
    <lineage>
        <taxon>Bacteria</taxon>
        <taxon>Bacillati</taxon>
        <taxon>Actinomycetota</taxon>
        <taxon>Actinomycetes</taxon>
        <taxon>Micrococcales</taxon>
        <taxon>Microbacteriaceae</taxon>
        <taxon>Microbacterium</taxon>
    </lineage>
</organism>
<proteinExistence type="predicted"/>
<feature type="transmembrane region" description="Helical" evidence="1">
    <location>
        <begin position="235"/>
        <end position="258"/>
    </location>
</feature>
<feature type="transmembrane region" description="Helical" evidence="1">
    <location>
        <begin position="136"/>
        <end position="162"/>
    </location>
</feature>
<dbReference type="EMBL" id="CP078078">
    <property type="protein sequence ID" value="UPL19332.1"/>
    <property type="molecule type" value="Genomic_DNA"/>
</dbReference>
<evidence type="ECO:0000313" key="2">
    <source>
        <dbReference type="EMBL" id="UPL19332.1"/>
    </source>
</evidence>
<feature type="transmembrane region" description="Helical" evidence="1">
    <location>
        <begin position="392"/>
        <end position="418"/>
    </location>
</feature>
<keyword evidence="1" id="KW-0472">Membrane</keyword>
<evidence type="ECO:0000256" key="1">
    <source>
        <dbReference type="SAM" id="Phobius"/>
    </source>
</evidence>
<feature type="transmembrane region" description="Helical" evidence="1">
    <location>
        <begin position="430"/>
        <end position="455"/>
    </location>
</feature>
<feature type="transmembrane region" description="Helical" evidence="1">
    <location>
        <begin position="298"/>
        <end position="323"/>
    </location>
</feature>
<keyword evidence="1" id="KW-1133">Transmembrane helix</keyword>
<dbReference type="RefSeq" id="WP_261811812.1">
    <property type="nucleotide sequence ID" value="NZ_CP078078.1"/>
</dbReference>
<protein>
    <submittedName>
        <fullName evidence="2">Uncharacterized protein</fullName>
    </submittedName>
</protein>